<dbReference type="PANTHER" id="PTHR10859:SF91">
    <property type="entry name" value="DOLICHYL-PHOSPHATE BETA-GLUCOSYLTRANSFERASE"/>
    <property type="match status" value="1"/>
</dbReference>
<comment type="catalytic activity">
    <reaction evidence="12">
        <text>a di-trans,poly-cis-dolichyl phosphate + UDP-alpha-D-glucose = a di-trans,poly-cis-dolichyl beta-D-glucosyl phosphate + UDP</text>
        <dbReference type="Rhea" id="RHEA:15401"/>
        <dbReference type="Rhea" id="RHEA-COMP:19498"/>
        <dbReference type="Rhea" id="RHEA-COMP:19502"/>
        <dbReference type="ChEBI" id="CHEBI:57525"/>
        <dbReference type="ChEBI" id="CHEBI:57683"/>
        <dbReference type="ChEBI" id="CHEBI:58223"/>
        <dbReference type="ChEBI" id="CHEBI:58885"/>
        <dbReference type="EC" id="2.4.1.117"/>
    </reaction>
    <physiologicalReaction direction="left-to-right" evidence="12">
        <dbReference type="Rhea" id="RHEA:15402"/>
    </physiologicalReaction>
</comment>
<dbReference type="CDD" id="cd04188">
    <property type="entry name" value="DPG_synthase"/>
    <property type="match status" value="1"/>
</dbReference>
<dbReference type="SUPFAM" id="SSF53448">
    <property type="entry name" value="Nucleotide-diphospho-sugar transferases"/>
    <property type="match status" value="1"/>
</dbReference>
<protein>
    <recommendedName>
        <fullName evidence="4">dolichyl-phosphate beta-glucosyltransferase</fullName>
        <ecNumber evidence="4">2.4.1.117</ecNumber>
    </recommendedName>
</protein>
<dbReference type="Proteomes" id="UP000231246">
    <property type="component" value="Unassembled WGS sequence"/>
</dbReference>
<dbReference type="EMBL" id="PCTA01000017">
    <property type="protein sequence ID" value="PIP61721.1"/>
    <property type="molecule type" value="Genomic_DNA"/>
</dbReference>
<dbReference type="InterPro" id="IPR001173">
    <property type="entry name" value="Glyco_trans_2-like"/>
</dbReference>
<evidence type="ECO:0000256" key="5">
    <source>
        <dbReference type="ARBA" id="ARBA00022676"/>
    </source>
</evidence>
<evidence type="ECO:0000256" key="10">
    <source>
        <dbReference type="ARBA" id="ARBA00022989"/>
    </source>
</evidence>
<dbReference type="GO" id="GO:0004581">
    <property type="term" value="F:dolichyl-phosphate beta-glucosyltransferase activity"/>
    <property type="evidence" value="ECO:0007669"/>
    <property type="project" value="UniProtKB-EC"/>
</dbReference>
<evidence type="ECO:0000256" key="6">
    <source>
        <dbReference type="ARBA" id="ARBA00022679"/>
    </source>
</evidence>
<dbReference type="AlphaFoldDB" id="A0A2H0BVR3"/>
<keyword evidence="10" id="KW-1133">Transmembrane helix</keyword>
<proteinExistence type="inferred from homology"/>
<evidence type="ECO:0000256" key="9">
    <source>
        <dbReference type="ARBA" id="ARBA00022968"/>
    </source>
</evidence>
<evidence type="ECO:0000256" key="7">
    <source>
        <dbReference type="ARBA" id="ARBA00022692"/>
    </source>
</evidence>
<dbReference type="PANTHER" id="PTHR10859">
    <property type="entry name" value="GLYCOSYL TRANSFERASE"/>
    <property type="match status" value="1"/>
</dbReference>
<accession>A0A2H0BVR3</accession>
<name>A0A2H0BVR3_9BACT</name>
<gene>
    <name evidence="14" type="ORF">COW99_02475</name>
</gene>
<keyword evidence="6 14" id="KW-0808">Transferase</keyword>
<dbReference type="Gene3D" id="3.90.550.10">
    <property type="entry name" value="Spore Coat Polysaccharide Biosynthesis Protein SpsA, Chain A"/>
    <property type="match status" value="1"/>
</dbReference>
<evidence type="ECO:0000256" key="11">
    <source>
        <dbReference type="ARBA" id="ARBA00023136"/>
    </source>
</evidence>
<dbReference type="EC" id="2.4.1.117" evidence="4"/>
<comment type="subcellular location">
    <subcellularLocation>
        <location evidence="1">Endoplasmic reticulum membrane</location>
        <topology evidence="1">Single-pass membrane protein</topology>
    </subcellularLocation>
</comment>
<evidence type="ECO:0000256" key="12">
    <source>
        <dbReference type="ARBA" id="ARBA00045097"/>
    </source>
</evidence>
<dbReference type="Pfam" id="PF00535">
    <property type="entry name" value="Glycos_transf_2"/>
    <property type="match status" value="1"/>
</dbReference>
<comment type="similarity">
    <text evidence="3">Belongs to the glycosyltransferase 2 family.</text>
</comment>
<keyword evidence="9" id="KW-0735">Signal-anchor</keyword>
<dbReference type="InterPro" id="IPR035518">
    <property type="entry name" value="DPG_synthase"/>
</dbReference>
<keyword evidence="11" id="KW-0472">Membrane</keyword>
<evidence type="ECO:0000256" key="2">
    <source>
        <dbReference type="ARBA" id="ARBA00004922"/>
    </source>
</evidence>
<dbReference type="GO" id="GO:0006487">
    <property type="term" value="P:protein N-linked glycosylation"/>
    <property type="evidence" value="ECO:0007669"/>
    <property type="project" value="TreeGrafter"/>
</dbReference>
<dbReference type="InterPro" id="IPR029044">
    <property type="entry name" value="Nucleotide-diphossugar_trans"/>
</dbReference>
<comment type="pathway">
    <text evidence="2">Protein modification; protein glycosylation.</text>
</comment>
<keyword evidence="8" id="KW-0256">Endoplasmic reticulum</keyword>
<reference evidence="14 15" key="1">
    <citation type="submission" date="2017-09" db="EMBL/GenBank/DDBJ databases">
        <title>Depth-based differentiation of microbial function through sediment-hosted aquifers and enrichment of novel symbionts in the deep terrestrial subsurface.</title>
        <authorList>
            <person name="Probst A.J."/>
            <person name="Ladd B."/>
            <person name="Jarett J.K."/>
            <person name="Geller-Mcgrath D.E."/>
            <person name="Sieber C.M."/>
            <person name="Emerson J.B."/>
            <person name="Anantharaman K."/>
            <person name="Thomas B.C."/>
            <person name="Malmstrom R."/>
            <person name="Stieglmeier M."/>
            <person name="Klingl A."/>
            <person name="Woyke T."/>
            <person name="Ryan C.M."/>
            <person name="Banfield J.F."/>
        </authorList>
    </citation>
    <scope>NUCLEOTIDE SEQUENCE [LARGE SCALE GENOMIC DNA]</scope>
    <source>
        <strain evidence="14">CG22_combo_CG10-13_8_21_14_all_38_20</strain>
    </source>
</reference>
<sequence>MQNHKPTVEIVLPVYNEEDELEAHTLKLRKFVDTQTNYSWDITIADNASNDSTASIGEKLAKKNGINYVRIAKKGRGRAVKQLWLESKADIVMYMDIDLSTDLKHLTPLVKALTSGADIAIGSRLLPGSEVEKRELRREFISRAYNLMIKILFMTRFSDAQCGFKGMTKKATMELIPHIEDNDWFMDTELLVIAEKSGYKIYEEAVRWVDTPGSTVRVLPTAMGDIKGLVRLWKTRPWKVIKKIKYC</sequence>
<keyword evidence="5" id="KW-0328">Glycosyltransferase</keyword>
<evidence type="ECO:0000313" key="14">
    <source>
        <dbReference type="EMBL" id="PIP61721.1"/>
    </source>
</evidence>
<evidence type="ECO:0000313" key="15">
    <source>
        <dbReference type="Proteomes" id="UP000231246"/>
    </source>
</evidence>
<evidence type="ECO:0000256" key="8">
    <source>
        <dbReference type="ARBA" id="ARBA00022824"/>
    </source>
</evidence>
<organism evidence="14 15">
    <name type="scientific">Candidatus Roizmanbacteria bacterium CG22_combo_CG10-13_8_21_14_all_38_20</name>
    <dbReference type="NCBI Taxonomy" id="1974862"/>
    <lineage>
        <taxon>Bacteria</taxon>
        <taxon>Candidatus Roizmaniibacteriota</taxon>
    </lineage>
</organism>
<evidence type="ECO:0000256" key="1">
    <source>
        <dbReference type="ARBA" id="ARBA00004389"/>
    </source>
</evidence>
<evidence type="ECO:0000256" key="4">
    <source>
        <dbReference type="ARBA" id="ARBA00012583"/>
    </source>
</evidence>
<evidence type="ECO:0000259" key="13">
    <source>
        <dbReference type="Pfam" id="PF00535"/>
    </source>
</evidence>
<feature type="domain" description="Glycosyltransferase 2-like" evidence="13">
    <location>
        <begin position="10"/>
        <end position="174"/>
    </location>
</feature>
<keyword evidence="7" id="KW-0812">Transmembrane</keyword>
<evidence type="ECO:0000256" key="3">
    <source>
        <dbReference type="ARBA" id="ARBA00006739"/>
    </source>
</evidence>
<comment type="caution">
    <text evidence="14">The sequence shown here is derived from an EMBL/GenBank/DDBJ whole genome shotgun (WGS) entry which is preliminary data.</text>
</comment>